<dbReference type="Proteomes" id="UP000070483">
    <property type="component" value="Unassembled WGS sequence"/>
</dbReference>
<evidence type="ECO:0000313" key="2">
    <source>
        <dbReference type="Proteomes" id="UP000070483"/>
    </source>
</evidence>
<name>A0A133ZW37_9FUSO</name>
<organism evidence="1 2">
    <name type="scientific">Leptotrichia wadei</name>
    <dbReference type="NCBI Taxonomy" id="157687"/>
    <lineage>
        <taxon>Bacteria</taxon>
        <taxon>Fusobacteriati</taxon>
        <taxon>Fusobacteriota</taxon>
        <taxon>Fusobacteriia</taxon>
        <taxon>Fusobacteriales</taxon>
        <taxon>Leptotrichiaceae</taxon>
        <taxon>Leptotrichia</taxon>
    </lineage>
</organism>
<gene>
    <name evidence="1" type="ORF">HMPREF3180_02261</name>
</gene>
<dbReference type="EMBL" id="LSDD01000168">
    <property type="protein sequence ID" value="KXB59656.1"/>
    <property type="molecule type" value="Genomic_DNA"/>
</dbReference>
<reference evidence="2" key="1">
    <citation type="submission" date="2016-01" db="EMBL/GenBank/DDBJ databases">
        <authorList>
            <person name="Mitreva M."/>
            <person name="Pepin K.H."/>
            <person name="Mihindukulasuriya K.A."/>
            <person name="Fulton R."/>
            <person name="Fronick C."/>
            <person name="O'Laughlin M."/>
            <person name="Miner T."/>
            <person name="Herter B."/>
            <person name="Rosa B.A."/>
            <person name="Cordes M."/>
            <person name="Tomlinson C."/>
            <person name="Wollam A."/>
            <person name="Palsikar V.B."/>
            <person name="Mardis E.R."/>
            <person name="Wilson R.K."/>
        </authorList>
    </citation>
    <scope>NUCLEOTIDE SEQUENCE [LARGE SCALE GENOMIC DNA]</scope>
    <source>
        <strain evidence="2">KA00185</strain>
    </source>
</reference>
<evidence type="ECO:0000313" key="1">
    <source>
        <dbReference type="EMBL" id="KXB59656.1"/>
    </source>
</evidence>
<keyword evidence="2" id="KW-1185">Reference proteome</keyword>
<proteinExistence type="predicted"/>
<comment type="caution">
    <text evidence="1">The sequence shown here is derived from an EMBL/GenBank/DDBJ whole genome shotgun (WGS) entry which is preliminary data.</text>
</comment>
<protein>
    <submittedName>
        <fullName evidence="1">Uncharacterized protein</fullName>
    </submittedName>
</protein>
<sequence>MIFIGFFDYYIKNKKKFQIKIYEKIGIDKNEEKWYTIQAV</sequence>
<accession>A0A133ZW37</accession>
<dbReference type="AlphaFoldDB" id="A0A133ZW37"/>